<dbReference type="EMBL" id="JADLRE010000016">
    <property type="protein sequence ID" value="MBF6227517.1"/>
    <property type="molecule type" value="Genomic_DNA"/>
</dbReference>
<comment type="caution">
    <text evidence="5">The sequence shown here is derived from an EMBL/GenBank/DDBJ whole genome shotgun (WGS) entry which is preliminary data.</text>
</comment>
<dbReference type="InterPro" id="IPR036388">
    <property type="entry name" value="WH-like_DNA-bd_sf"/>
</dbReference>
<dbReference type="PANTHER" id="PTHR44846">
    <property type="entry name" value="MANNOSYL-D-GLYCERATE TRANSPORT/METABOLISM SYSTEM REPRESSOR MNGR-RELATED"/>
    <property type="match status" value="1"/>
</dbReference>
<dbReference type="InterPro" id="IPR000524">
    <property type="entry name" value="Tscrpt_reg_HTH_GntR"/>
</dbReference>
<dbReference type="RefSeq" id="WP_195034526.1">
    <property type="nucleotide sequence ID" value="NZ_JADLRE010000016.1"/>
</dbReference>
<dbReference type="CDD" id="cd07377">
    <property type="entry name" value="WHTH_GntR"/>
    <property type="match status" value="1"/>
</dbReference>
<dbReference type="Pfam" id="PF00392">
    <property type="entry name" value="GntR"/>
    <property type="match status" value="1"/>
</dbReference>
<proteinExistence type="predicted"/>
<dbReference type="PRINTS" id="PR00035">
    <property type="entry name" value="HTHGNTR"/>
</dbReference>
<organism evidence="5 6">
    <name type="scientific">Nocardia abscessus</name>
    <dbReference type="NCBI Taxonomy" id="120957"/>
    <lineage>
        <taxon>Bacteria</taxon>
        <taxon>Bacillati</taxon>
        <taxon>Actinomycetota</taxon>
        <taxon>Actinomycetes</taxon>
        <taxon>Mycobacteriales</taxon>
        <taxon>Nocardiaceae</taxon>
        <taxon>Nocardia</taxon>
    </lineage>
</organism>
<dbReference type="Pfam" id="PF07702">
    <property type="entry name" value="UTRA"/>
    <property type="match status" value="1"/>
</dbReference>
<dbReference type="Gene3D" id="3.40.1410.10">
    <property type="entry name" value="Chorismate lyase-like"/>
    <property type="match status" value="1"/>
</dbReference>
<sequence>MAEIRGAVPKYLQIAGHLRELIEGGELAPGAEVPSERELAARWKVARPTAAKALNALRQEGIVRSRRGSGTYVVERSALIREHAPRYGAPSAAGESVTVLRAEVLEGPQEVTDALGLPEASTVTVRKALCAAGSRSARLITCWFPGAFADAAAPLLRSEPVPGGVSRDVEAAIGRAPAVVRESVGARLATDDERRHLALSSPSAVLIVHRIGLDARGVALEYREIVHPPGRGTIQQEYFTSSAADFRR</sequence>
<dbReference type="InterPro" id="IPR036390">
    <property type="entry name" value="WH_DNA-bd_sf"/>
</dbReference>
<keyword evidence="3" id="KW-0804">Transcription</keyword>
<feature type="domain" description="HTH gntR-type" evidence="4">
    <location>
        <begin position="8"/>
        <end position="76"/>
    </location>
</feature>
<dbReference type="SUPFAM" id="SSF46785">
    <property type="entry name" value="Winged helix' DNA-binding domain"/>
    <property type="match status" value="1"/>
</dbReference>
<evidence type="ECO:0000256" key="2">
    <source>
        <dbReference type="ARBA" id="ARBA00023125"/>
    </source>
</evidence>
<dbReference type="InterPro" id="IPR028978">
    <property type="entry name" value="Chorismate_lyase_/UTRA_dom_sf"/>
</dbReference>
<protein>
    <submittedName>
        <fullName evidence="5">GntR family transcriptional regulator</fullName>
    </submittedName>
</protein>
<accession>A0ABS0CAY6</accession>
<dbReference type="SMART" id="SM00866">
    <property type="entry name" value="UTRA"/>
    <property type="match status" value="1"/>
</dbReference>
<gene>
    <name evidence="5" type="ORF">IU470_20700</name>
</gene>
<name>A0ABS0CAY6_9NOCA</name>
<dbReference type="InterPro" id="IPR011663">
    <property type="entry name" value="UTRA"/>
</dbReference>
<reference evidence="5 6" key="1">
    <citation type="submission" date="2020-10" db="EMBL/GenBank/DDBJ databases">
        <title>Identification of Nocardia species via Next-generation sequencing and recognition of intraspecies genetic diversity.</title>
        <authorList>
            <person name="Li P."/>
            <person name="Li P."/>
            <person name="Lu B."/>
        </authorList>
    </citation>
    <scope>NUCLEOTIDE SEQUENCE [LARGE SCALE GENOMIC DNA]</scope>
    <source>
        <strain evidence="5 6">N-11</strain>
    </source>
</reference>
<evidence type="ECO:0000259" key="4">
    <source>
        <dbReference type="PROSITE" id="PS50949"/>
    </source>
</evidence>
<evidence type="ECO:0000256" key="1">
    <source>
        <dbReference type="ARBA" id="ARBA00023015"/>
    </source>
</evidence>
<evidence type="ECO:0000313" key="6">
    <source>
        <dbReference type="Proteomes" id="UP000807309"/>
    </source>
</evidence>
<dbReference type="Gene3D" id="1.10.10.10">
    <property type="entry name" value="Winged helix-like DNA-binding domain superfamily/Winged helix DNA-binding domain"/>
    <property type="match status" value="1"/>
</dbReference>
<dbReference type="SMART" id="SM00345">
    <property type="entry name" value="HTH_GNTR"/>
    <property type="match status" value="1"/>
</dbReference>
<dbReference type="SUPFAM" id="SSF64288">
    <property type="entry name" value="Chorismate lyase-like"/>
    <property type="match status" value="1"/>
</dbReference>
<keyword evidence="6" id="KW-1185">Reference proteome</keyword>
<keyword evidence="1" id="KW-0805">Transcription regulation</keyword>
<dbReference type="Proteomes" id="UP000807309">
    <property type="component" value="Unassembled WGS sequence"/>
</dbReference>
<dbReference type="PANTHER" id="PTHR44846:SF17">
    <property type="entry name" value="GNTR-FAMILY TRANSCRIPTIONAL REGULATOR"/>
    <property type="match status" value="1"/>
</dbReference>
<keyword evidence="2" id="KW-0238">DNA-binding</keyword>
<evidence type="ECO:0000313" key="5">
    <source>
        <dbReference type="EMBL" id="MBF6227517.1"/>
    </source>
</evidence>
<dbReference type="InterPro" id="IPR050679">
    <property type="entry name" value="Bact_HTH_transcr_reg"/>
</dbReference>
<evidence type="ECO:0000256" key="3">
    <source>
        <dbReference type="ARBA" id="ARBA00023163"/>
    </source>
</evidence>
<dbReference type="PROSITE" id="PS50949">
    <property type="entry name" value="HTH_GNTR"/>
    <property type="match status" value="1"/>
</dbReference>